<comment type="caution">
    <text evidence="2">The sequence shown here is derived from an EMBL/GenBank/DDBJ whole genome shotgun (WGS) entry which is preliminary data.</text>
</comment>
<reference evidence="2 3" key="1">
    <citation type="submission" date="2018-06" db="EMBL/GenBank/DDBJ databases">
        <title>Complete Genomes of Monosporascus.</title>
        <authorList>
            <person name="Robinson A.J."/>
            <person name="Natvig D.O."/>
        </authorList>
    </citation>
    <scope>NUCLEOTIDE SEQUENCE [LARGE SCALE GENOMIC DNA]</scope>
    <source>
        <strain evidence="2 3">CBS 110550</strain>
    </source>
</reference>
<organism evidence="2 3">
    <name type="scientific">Monosporascus ibericus</name>
    <dbReference type="NCBI Taxonomy" id="155417"/>
    <lineage>
        <taxon>Eukaryota</taxon>
        <taxon>Fungi</taxon>
        <taxon>Dikarya</taxon>
        <taxon>Ascomycota</taxon>
        <taxon>Pezizomycotina</taxon>
        <taxon>Sordariomycetes</taxon>
        <taxon>Xylariomycetidae</taxon>
        <taxon>Xylariales</taxon>
        <taxon>Xylariales incertae sedis</taxon>
        <taxon>Monosporascus</taxon>
    </lineage>
</organism>
<sequence length="260" mass="28799">MRRFSRSSNSHHTVPTSPPDSFVQPRTAVNGVPRGPLTNSVGEPQHELRPSSMGTDNSFEFTPPRSAPAASAANNHAVVSPLHPIPTMPVGSLSRTDQIVLRHFWEEKVQLNKCRDLHFLKVPAFSPHPSHNELVPFCEIYHLVRSTPGAAIIGLGSANGVYIGFELFSGSELKLNIHDEWANVSHYRVTFRSYDSLIKDPNSEAVFQSWPKPLTIEFLDDEYQKWSLDLTSLCWDGREVREFGIGGGAGVKQGDGSMVL</sequence>
<dbReference type="Proteomes" id="UP000293360">
    <property type="component" value="Unassembled WGS sequence"/>
</dbReference>
<feature type="region of interest" description="Disordered" evidence="1">
    <location>
        <begin position="1"/>
        <end position="73"/>
    </location>
</feature>
<protein>
    <submittedName>
        <fullName evidence="2">Uncharacterized protein</fullName>
    </submittedName>
</protein>
<dbReference type="AlphaFoldDB" id="A0A4Q4TC26"/>
<accession>A0A4Q4TC26</accession>
<name>A0A4Q4TC26_9PEZI</name>
<dbReference type="OrthoDB" id="4623305at2759"/>
<dbReference type="EMBL" id="QJNU01000228">
    <property type="protein sequence ID" value="RYP04088.1"/>
    <property type="molecule type" value="Genomic_DNA"/>
</dbReference>
<feature type="compositionally biased region" description="Polar residues" evidence="1">
    <location>
        <begin position="1"/>
        <end position="15"/>
    </location>
</feature>
<evidence type="ECO:0000313" key="2">
    <source>
        <dbReference type="EMBL" id="RYP04088.1"/>
    </source>
</evidence>
<gene>
    <name evidence="2" type="ORF">DL764_004682</name>
</gene>
<evidence type="ECO:0000256" key="1">
    <source>
        <dbReference type="SAM" id="MobiDB-lite"/>
    </source>
</evidence>
<keyword evidence="3" id="KW-1185">Reference proteome</keyword>
<proteinExistence type="predicted"/>
<evidence type="ECO:0000313" key="3">
    <source>
        <dbReference type="Proteomes" id="UP000293360"/>
    </source>
</evidence>